<evidence type="ECO:0000313" key="2">
    <source>
        <dbReference type="Proteomes" id="UP000229678"/>
    </source>
</evidence>
<accession>A0A2D3C9B2</accession>
<reference evidence="2" key="1">
    <citation type="submission" date="2016-10" db="EMBL/GenBank/DDBJ databases">
        <authorList>
            <person name="L'haridon S."/>
            <person name="Corre E."/>
        </authorList>
    </citation>
    <scope>NUCLEOTIDE SEQUENCE [LARGE SCALE GENOMIC DNA]</scope>
    <source>
        <strain evidence="2">FDF-1T</strain>
    </source>
</reference>
<proteinExistence type="predicted"/>
<evidence type="ECO:0000313" key="1">
    <source>
        <dbReference type="EMBL" id="ATU09275.1"/>
    </source>
</evidence>
<protein>
    <submittedName>
        <fullName evidence="1">Uncharacterized protein</fullName>
    </submittedName>
</protein>
<dbReference type="KEGG" id="mpot:BKM01_06090"/>
<dbReference type="Proteomes" id="UP000229678">
    <property type="component" value="Chromosome"/>
</dbReference>
<organism evidence="1 2">
    <name type="scientific">Methanohalophilus portucalensis</name>
    <dbReference type="NCBI Taxonomy" id="39664"/>
    <lineage>
        <taxon>Archaea</taxon>
        <taxon>Methanobacteriati</taxon>
        <taxon>Methanobacteriota</taxon>
        <taxon>Stenosarchaea group</taxon>
        <taxon>Methanomicrobia</taxon>
        <taxon>Methanosarcinales</taxon>
        <taxon>Methanosarcinaceae</taxon>
        <taxon>Methanohalophilus</taxon>
    </lineage>
</organism>
<dbReference type="EMBL" id="CP017881">
    <property type="protein sequence ID" value="ATU09275.1"/>
    <property type="molecule type" value="Genomic_DNA"/>
</dbReference>
<name>A0A2D3C9B2_9EURY</name>
<gene>
    <name evidence="1" type="ORF">BKM01_06090</name>
</gene>
<dbReference type="AlphaFoldDB" id="A0A2D3C9B2"/>
<sequence length="117" mass="13721">MTFMTIEPLYTIKNCDEQPHNVTIKVTGYNEEYFEETFYELNPGQVASVKKTKMLLLKWSNPFKDGYLHYASGDYHYYITSKNVSINYHSTPHLTNTVVFELINESGKFNISVREYT</sequence>